<name>A0A8H7NS17_9APHY</name>
<reference evidence="2" key="2">
    <citation type="journal article" name="Front. Microbiol.">
        <title>Degradative Capacity of Two Strains of Rhodonia placenta: From Phenotype to Genotype.</title>
        <authorList>
            <person name="Kolle M."/>
            <person name="Horta M.A.C."/>
            <person name="Nowrousian M."/>
            <person name="Ohm R.A."/>
            <person name="Benz J.P."/>
            <person name="Pilgard A."/>
        </authorList>
    </citation>
    <scope>NUCLEOTIDE SEQUENCE</scope>
    <source>
        <strain evidence="2">FPRL280</strain>
    </source>
</reference>
<feature type="compositionally biased region" description="Polar residues" evidence="1">
    <location>
        <begin position="157"/>
        <end position="168"/>
    </location>
</feature>
<accession>A0A8H7NS17</accession>
<organism evidence="2 3">
    <name type="scientific">Rhodonia placenta</name>
    <dbReference type="NCBI Taxonomy" id="104341"/>
    <lineage>
        <taxon>Eukaryota</taxon>
        <taxon>Fungi</taxon>
        <taxon>Dikarya</taxon>
        <taxon>Basidiomycota</taxon>
        <taxon>Agaricomycotina</taxon>
        <taxon>Agaricomycetes</taxon>
        <taxon>Polyporales</taxon>
        <taxon>Adustoporiaceae</taxon>
        <taxon>Rhodonia</taxon>
    </lineage>
</organism>
<evidence type="ECO:0000256" key="1">
    <source>
        <dbReference type="SAM" id="MobiDB-lite"/>
    </source>
</evidence>
<gene>
    <name evidence="2" type="ORF">IEO21_10750</name>
</gene>
<evidence type="ECO:0000313" key="2">
    <source>
        <dbReference type="EMBL" id="KAF9798313.1"/>
    </source>
</evidence>
<feature type="region of interest" description="Disordered" evidence="1">
    <location>
        <begin position="138"/>
        <end position="168"/>
    </location>
</feature>
<dbReference type="EMBL" id="JADOXO010001064">
    <property type="protein sequence ID" value="KAF9798313.1"/>
    <property type="molecule type" value="Genomic_DNA"/>
</dbReference>
<dbReference type="Proteomes" id="UP000639403">
    <property type="component" value="Unassembled WGS sequence"/>
</dbReference>
<comment type="caution">
    <text evidence="2">The sequence shown here is derived from an EMBL/GenBank/DDBJ whole genome shotgun (WGS) entry which is preliminary data.</text>
</comment>
<protein>
    <submittedName>
        <fullName evidence="2">Uncharacterized protein</fullName>
    </submittedName>
</protein>
<evidence type="ECO:0000313" key="3">
    <source>
        <dbReference type="Proteomes" id="UP000639403"/>
    </source>
</evidence>
<reference evidence="2" key="1">
    <citation type="submission" date="2020-11" db="EMBL/GenBank/DDBJ databases">
        <authorList>
            <person name="Koelle M."/>
            <person name="Horta M.A.C."/>
            <person name="Nowrousian M."/>
            <person name="Ohm R.A."/>
            <person name="Benz P."/>
            <person name="Pilgard A."/>
        </authorList>
    </citation>
    <scope>NUCLEOTIDE SEQUENCE</scope>
    <source>
        <strain evidence="2">FPRL280</strain>
    </source>
</reference>
<dbReference type="AlphaFoldDB" id="A0A8H7NS17"/>
<sequence>MTGGISGSLRQEFCELELLDEITKLWYNKKLPKKIQGNTRNALIYSYHKWKGSLHIPKTMHAALKWSESLPYELNDSPEDSAWQMLIKPSKKAKNAEEKAEEAQQKYATQKTVILAKYIPAKGTTTLDTVSNDQGTVKRKYTQEKDNTDTSRKKTKLPNTEGTENNSCPQGFTWNADTYSCAYDSLFFILFNLFKQNKANWQTNVCTQNELLYKFTTMFKQVMKNKLTMEEARDKIRCELHKVKPEVFPVEGKDGTDIYELCATMLFMKKNYISKTYICLHCTMEFESETDNPVLWDCTKPIWKDCVHKMGSCKNRKISEWLLPLFMCKTQVSCSNCEKTLVQQYEITKMPNFMMFITNGQKIHFDQSIELGDPKQTYKLCGIIYFGQFHFTARIVMADGSVWFNNGMTTGNQSAYETNLKLADSDLLHKVKEKKSSVAIYTLL</sequence>
<proteinExistence type="predicted"/>
<feature type="compositionally biased region" description="Basic and acidic residues" evidence="1">
    <location>
        <begin position="141"/>
        <end position="152"/>
    </location>
</feature>